<name>A0ABS5QFD9_9PROT</name>
<protein>
    <submittedName>
        <fullName evidence="1">Uncharacterized protein</fullName>
    </submittedName>
</protein>
<dbReference type="EMBL" id="JAHCDA010000003">
    <property type="protein sequence ID" value="MBS7812391.1"/>
    <property type="molecule type" value="Genomic_DNA"/>
</dbReference>
<dbReference type="RefSeq" id="WP_213671099.1">
    <property type="nucleotide sequence ID" value="NZ_JAHCDA010000003.1"/>
</dbReference>
<organism evidence="1 2">
    <name type="scientific">Roseococcus pinisoli</name>
    <dbReference type="NCBI Taxonomy" id="2835040"/>
    <lineage>
        <taxon>Bacteria</taxon>
        <taxon>Pseudomonadati</taxon>
        <taxon>Pseudomonadota</taxon>
        <taxon>Alphaproteobacteria</taxon>
        <taxon>Acetobacterales</taxon>
        <taxon>Roseomonadaceae</taxon>
        <taxon>Roseococcus</taxon>
    </lineage>
</organism>
<evidence type="ECO:0000313" key="1">
    <source>
        <dbReference type="EMBL" id="MBS7812391.1"/>
    </source>
</evidence>
<keyword evidence="2" id="KW-1185">Reference proteome</keyword>
<comment type="caution">
    <text evidence="1">The sequence shown here is derived from an EMBL/GenBank/DDBJ whole genome shotgun (WGS) entry which is preliminary data.</text>
</comment>
<dbReference type="Proteomes" id="UP000766336">
    <property type="component" value="Unassembled WGS sequence"/>
</dbReference>
<reference evidence="1 2" key="1">
    <citation type="submission" date="2021-05" db="EMBL/GenBank/DDBJ databases">
        <title>Roseococcus sp. XZZS9, whole genome shotgun sequencing project.</title>
        <authorList>
            <person name="Zhao G."/>
            <person name="Shen L."/>
        </authorList>
    </citation>
    <scope>NUCLEOTIDE SEQUENCE [LARGE SCALE GENOMIC DNA]</scope>
    <source>
        <strain evidence="1 2">XZZS9</strain>
    </source>
</reference>
<accession>A0ABS5QFD9</accession>
<sequence length="171" mass="18132">MTMTKALTPNIPNLTRLAEVLFALPQGWKIDLDTYATAGEGVGTHACGTTVCAIGYGALDPVLMKRGLRMTGPDDILIKSVAHFNAVVKANPGSDFGIKIKGQTSFAPGVTDAAFFGIDSIAWNAHFQDCGYGHLKGKPTARDVAMKLNKTFKLGLKAPRKSRAKAVEIAA</sequence>
<gene>
    <name evidence="1" type="ORF">KHU32_15680</name>
</gene>
<evidence type="ECO:0000313" key="2">
    <source>
        <dbReference type="Proteomes" id="UP000766336"/>
    </source>
</evidence>
<proteinExistence type="predicted"/>